<feature type="transmembrane region" description="Helical" evidence="9">
    <location>
        <begin position="55"/>
        <end position="75"/>
    </location>
</feature>
<dbReference type="NCBIfam" id="TIGR00727">
    <property type="entry name" value="ISP4_OPT"/>
    <property type="match status" value="2"/>
</dbReference>
<protein>
    <recommendedName>
        <fullName evidence="12">Oligopeptide transporter</fullName>
    </recommendedName>
</protein>
<feature type="transmembrane region" description="Helical" evidence="9">
    <location>
        <begin position="1176"/>
        <end position="1196"/>
    </location>
</feature>
<keyword evidence="8 9" id="KW-0472">Membrane</keyword>
<feature type="transmembrane region" description="Helical" evidence="9">
    <location>
        <begin position="976"/>
        <end position="1004"/>
    </location>
</feature>
<feature type="transmembrane region" description="Helical" evidence="9">
    <location>
        <begin position="269"/>
        <end position="289"/>
    </location>
</feature>
<keyword evidence="5" id="KW-0571">Peptide transport</keyword>
<evidence type="ECO:0000256" key="4">
    <source>
        <dbReference type="ARBA" id="ARBA00022692"/>
    </source>
</evidence>
<feature type="transmembrane region" description="Helical" evidence="9">
    <location>
        <begin position="1203"/>
        <end position="1224"/>
    </location>
</feature>
<dbReference type="EMBL" id="JAAAID010000200">
    <property type="protein sequence ID" value="KAG0020722.1"/>
    <property type="molecule type" value="Genomic_DNA"/>
</dbReference>
<evidence type="ECO:0008006" key="12">
    <source>
        <dbReference type="Google" id="ProtNLM"/>
    </source>
</evidence>
<evidence type="ECO:0000313" key="10">
    <source>
        <dbReference type="EMBL" id="KAG0020722.1"/>
    </source>
</evidence>
<feature type="transmembrane region" description="Helical" evidence="9">
    <location>
        <begin position="450"/>
        <end position="470"/>
    </location>
</feature>
<feature type="transmembrane region" description="Helical" evidence="9">
    <location>
        <begin position="790"/>
        <end position="810"/>
    </location>
</feature>
<feature type="transmembrane region" description="Helical" evidence="9">
    <location>
        <begin position="82"/>
        <end position="102"/>
    </location>
</feature>
<proteinExistence type="inferred from homology"/>
<keyword evidence="6" id="KW-0653">Protein transport</keyword>
<feature type="transmembrane region" description="Helical" evidence="9">
    <location>
        <begin position="678"/>
        <end position="700"/>
    </location>
</feature>
<comment type="subcellular location">
    <subcellularLocation>
        <location evidence="1">Membrane</location>
        <topology evidence="1">Multi-pass membrane protein</topology>
    </subcellularLocation>
</comment>
<keyword evidence="3" id="KW-0813">Transport</keyword>
<dbReference type="InterPro" id="IPR004648">
    <property type="entry name" value="Oligpept_transpt"/>
</dbReference>
<feature type="transmembrane region" description="Helical" evidence="9">
    <location>
        <begin position="647"/>
        <end position="666"/>
    </location>
</feature>
<feature type="transmembrane region" description="Helical" evidence="9">
    <location>
        <begin position="1433"/>
        <end position="1454"/>
    </location>
</feature>
<evidence type="ECO:0000256" key="3">
    <source>
        <dbReference type="ARBA" id="ARBA00022448"/>
    </source>
</evidence>
<keyword evidence="7 9" id="KW-1133">Transmembrane helix</keyword>
<dbReference type="InterPro" id="IPR004813">
    <property type="entry name" value="OPT"/>
</dbReference>
<keyword evidence="11" id="KW-1185">Reference proteome</keyword>
<organism evidence="10 11">
    <name type="scientific">Entomortierella chlamydospora</name>
    <dbReference type="NCBI Taxonomy" id="101097"/>
    <lineage>
        <taxon>Eukaryota</taxon>
        <taxon>Fungi</taxon>
        <taxon>Fungi incertae sedis</taxon>
        <taxon>Mucoromycota</taxon>
        <taxon>Mortierellomycotina</taxon>
        <taxon>Mortierellomycetes</taxon>
        <taxon>Mortierellales</taxon>
        <taxon>Mortierellaceae</taxon>
        <taxon>Entomortierella</taxon>
    </lineage>
</organism>
<dbReference type="Pfam" id="PF03169">
    <property type="entry name" value="OPT"/>
    <property type="match status" value="2"/>
</dbReference>
<dbReference type="NCBIfam" id="TIGR00728">
    <property type="entry name" value="OPT_sfam"/>
    <property type="match status" value="2"/>
</dbReference>
<dbReference type="GO" id="GO:0035673">
    <property type="term" value="F:oligopeptide transmembrane transporter activity"/>
    <property type="evidence" value="ECO:0007669"/>
    <property type="project" value="InterPro"/>
</dbReference>
<evidence type="ECO:0000256" key="2">
    <source>
        <dbReference type="ARBA" id="ARBA00008807"/>
    </source>
</evidence>
<feature type="transmembrane region" description="Helical" evidence="9">
    <location>
        <begin position="1121"/>
        <end position="1143"/>
    </location>
</feature>
<reference evidence="10" key="1">
    <citation type="journal article" date="2020" name="Fungal Divers.">
        <title>Resolving the Mortierellaceae phylogeny through synthesis of multi-gene phylogenetics and phylogenomics.</title>
        <authorList>
            <person name="Vandepol N."/>
            <person name="Liber J."/>
            <person name="Desiro A."/>
            <person name="Na H."/>
            <person name="Kennedy M."/>
            <person name="Barry K."/>
            <person name="Grigoriev I.V."/>
            <person name="Miller A.N."/>
            <person name="O'Donnell K."/>
            <person name="Stajich J.E."/>
            <person name="Bonito G."/>
        </authorList>
    </citation>
    <scope>NUCLEOTIDE SEQUENCE</scope>
    <source>
        <strain evidence="10">NRRL 2769</strain>
    </source>
</reference>
<feature type="transmembrane region" description="Helical" evidence="9">
    <location>
        <begin position="367"/>
        <end position="389"/>
    </location>
</feature>
<evidence type="ECO:0000256" key="1">
    <source>
        <dbReference type="ARBA" id="ARBA00004141"/>
    </source>
</evidence>
<gene>
    <name evidence="10" type="ORF">BGZ80_003732</name>
</gene>
<feature type="transmembrane region" description="Helical" evidence="9">
    <location>
        <begin position="1283"/>
        <end position="1307"/>
    </location>
</feature>
<dbReference type="GO" id="GO:0015031">
    <property type="term" value="P:protein transport"/>
    <property type="evidence" value="ECO:0007669"/>
    <property type="project" value="UniProtKB-KW"/>
</dbReference>
<name>A0A9P6N0H5_9FUNG</name>
<dbReference type="PANTHER" id="PTHR22601">
    <property type="entry name" value="ISP4 LIKE PROTEIN"/>
    <property type="match status" value="1"/>
</dbReference>
<dbReference type="Proteomes" id="UP000703661">
    <property type="component" value="Unassembled WGS sequence"/>
</dbReference>
<dbReference type="GO" id="GO:0016020">
    <property type="term" value="C:membrane"/>
    <property type="evidence" value="ECO:0007669"/>
    <property type="project" value="UniProtKB-SubCell"/>
</dbReference>
<accession>A0A9P6N0H5</accession>
<feature type="transmembrane region" description="Helical" evidence="9">
    <location>
        <begin position="529"/>
        <end position="553"/>
    </location>
</feature>
<feature type="transmembrane region" description="Helical" evidence="9">
    <location>
        <begin position="817"/>
        <end position="834"/>
    </location>
</feature>
<evidence type="ECO:0000256" key="5">
    <source>
        <dbReference type="ARBA" id="ARBA00022856"/>
    </source>
</evidence>
<feature type="transmembrane region" description="Helical" evidence="9">
    <location>
        <begin position="899"/>
        <end position="920"/>
    </location>
</feature>
<evidence type="ECO:0000256" key="6">
    <source>
        <dbReference type="ARBA" id="ARBA00022927"/>
    </source>
</evidence>
<evidence type="ECO:0000313" key="11">
    <source>
        <dbReference type="Proteomes" id="UP000703661"/>
    </source>
</evidence>
<evidence type="ECO:0000256" key="9">
    <source>
        <dbReference type="SAM" id="Phobius"/>
    </source>
</evidence>
<feature type="transmembrane region" description="Helical" evidence="9">
    <location>
        <begin position="222"/>
        <end position="249"/>
    </location>
</feature>
<feature type="transmembrane region" description="Helical" evidence="9">
    <location>
        <begin position="1401"/>
        <end position="1421"/>
    </location>
</feature>
<comment type="caution">
    <text evidence="10">The sequence shown here is derived from an EMBL/GenBank/DDBJ whole genome shotgun (WGS) entry which is preliminary data.</text>
</comment>
<keyword evidence="4 9" id="KW-0812">Transmembrane</keyword>
<evidence type="ECO:0000256" key="7">
    <source>
        <dbReference type="ARBA" id="ARBA00022989"/>
    </source>
</evidence>
<evidence type="ECO:0000256" key="8">
    <source>
        <dbReference type="ARBA" id="ARBA00023136"/>
    </source>
</evidence>
<feature type="transmembrane region" description="Helical" evidence="9">
    <location>
        <begin position="1046"/>
        <end position="1069"/>
    </location>
</feature>
<sequence length="1493" mass="168384">MEEVIAEKYEAEKRTDIESSLALEEKENENSPIEEVRVSIPNTDDPTIPYNTFRMWFLGLLWTCIISFVNQFFYLRQTNITIGYSVVALLSLPMGHFMARVLPTRKFSILGWSFSLNPGPFSLKEHVLIGTMANVNSSTAYAVDIVILQKVFYNSEKPFVAGLFLVITTQITGFALAGAVRRFLVRPAHMIWPSNLVYASLFRSLHAQSDEDDNGRMSRMRYFLIVSGSMFIYYWFPGFIFPTIGTLAWICWINPDNIILSQITGSNGLGVGVIALDWAAISIYVSPLVTPWFAQVNILAGFILVVYIMVPWAYYTDLWGSKSFPIVTSSLYQANGQAYNKSEVLDAAGLLDEAKYQAYGPLRMDSFFALTYGIGFAGLAATVVHVILYHGGEIVERWKNARHENDDIHSRLMAAYPEVPDWWYGLLFIVTLALSFVTCVVWDYLPWWGLILAMVIASVFVLPVGIVQAVTNQQPGLNVVTEYVIGYLLPGHAIANVTFKTYGYIVEYQALSFVADLKLGHYMKIPPRVMFLAQLISAFISCIINLGTATWIVDTRPHVCTQEGYPFTCRSTKTFYSASVIWGAIGPARVFGNKDDALYGKVQWGFLVGAILPVTSWALIKLFPKIKWLKFVHWPVLLAATANMPPALPYMYTNGLFLGFIFAFLVRRYRYDWWSRYNYVTSAALDTGVAVSGVVIFFAIQSWDGEMPAWWGNPADGNYDHCALGSANYIGETPSAPKDLFNYDEKLYLEELEQPPICLEEAEGDSSIEEVRVTVSNNDDPSMPYNTFRMWFLGLTFTAMMAFVNEFFYLRQTSITIGYSIIALISLPLGHLMAKVLPTRTFRIPISPSRRFSFTLNPGPFTIKEHVLIGTMAACNTSNAYAVDIIIIQKVFYNDEKSFLAGLLLVLTTQITGFAIAGAVRRFLVRPAHMVWPQTLVSASLFRSLHAQYNNEKSKKRSEGGEDLEDDTGRMSRMKYFLLLTFGSFMFYWLPGFIFPTIGMISWICWINPENAVLAQLTGSSGLGIGTISLDWSAITYYFSPMVTPWFAQVNIMVGFVTLVYIMVPLAYYTDLWGSKSFPIVSSDLFRVDGTSYNVSKILGSDGYLDEDMYQAYGPLRMSTFFVLAYGIGFASLSATVVHTVLYHGRELATRWRASLQVQTDVHSRLMCAYPEVPDWWYALMFLVTVALSFVTCAVYDFMPWWALILALFIAIIFVIPVGIVQAITNQQPGLNIVTEYVIGMLLPGHPIANVTFKTYGYIVNVQALSFASDLKLGHYMKIPPQIMFQVQLISCIIASVINLGTATWLIKTQPNICQPEGYPFTCRSTRTFYSASVIWGAIGPARVFGGKDSALYSPVQWGFLIGALLPMIFWFISKKLPRVSWLKKVHWPALLTSTSTMPPALPYFYSNGFFVGFIFAFLLRRYRFDWWSRYNYLTNAALNAGVALSGLVIYFALQYWGIKMPYWWGNPDPLSDNLNDWSHDHCYKASLGLRSN</sequence>
<feature type="transmembrane region" description="Helical" evidence="9">
    <location>
        <begin position="604"/>
        <end position="623"/>
    </location>
</feature>
<feature type="transmembrane region" description="Helical" evidence="9">
    <location>
        <begin position="1352"/>
        <end position="1373"/>
    </location>
</feature>
<comment type="similarity">
    <text evidence="2">Belongs to the oligopeptide OPT transporter family.</text>
</comment>
<feature type="transmembrane region" description="Helical" evidence="9">
    <location>
        <begin position="159"/>
        <end position="180"/>
    </location>
</feature>
<feature type="transmembrane region" description="Helical" evidence="9">
    <location>
        <begin position="422"/>
        <end position="444"/>
    </location>
</feature>
<feature type="transmembrane region" description="Helical" evidence="9">
    <location>
        <begin position="296"/>
        <end position="315"/>
    </location>
</feature>